<feature type="domain" description="Rab-GAP TBC" evidence="2">
    <location>
        <begin position="65"/>
        <end position="272"/>
    </location>
</feature>
<dbReference type="GO" id="GO:0005096">
    <property type="term" value="F:GTPase activator activity"/>
    <property type="evidence" value="ECO:0007669"/>
    <property type="project" value="TreeGrafter"/>
</dbReference>
<organism evidence="3 4">
    <name type="scientific">Theileria orientalis strain Shintoku</name>
    <dbReference type="NCBI Taxonomy" id="869250"/>
    <lineage>
        <taxon>Eukaryota</taxon>
        <taxon>Sar</taxon>
        <taxon>Alveolata</taxon>
        <taxon>Apicomplexa</taxon>
        <taxon>Aconoidasida</taxon>
        <taxon>Piroplasmida</taxon>
        <taxon>Theileriidae</taxon>
        <taxon>Theileria</taxon>
    </lineage>
</organism>
<dbReference type="EMBL" id="AP011948">
    <property type="protein sequence ID" value="BAM41321.1"/>
    <property type="molecule type" value="Genomic_DNA"/>
</dbReference>
<dbReference type="OMA" id="WESWKVA"/>
<dbReference type="RefSeq" id="XP_009691622.1">
    <property type="nucleotide sequence ID" value="XM_009693327.1"/>
</dbReference>
<feature type="region of interest" description="Disordered" evidence="1">
    <location>
        <begin position="352"/>
        <end position="414"/>
    </location>
</feature>
<dbReference type="VEuPathDB" id="PiroplasmaDB:TOT_030000584"/>
<dbReference type="Gene3D" id="1.10.472.80">
    <property type="entry name" value="Ypt/Rab-GAP domain of gyp1p, domain 3"/>
    <property type="match status" value="1"/>
</dbReference>
<sequence>MMGDDDVRFVPKDHSLKAEFIYELLSIGEPYGQLRFQKWKSMSSRGIEQFANSHPNTFLRRTNRGIPQRYRWESWKVALSYNHYNSLVGDLYESYATQDNEYVSIINIDVPRTFPELKVFNKDAQNQLYRILSAYGNYQPEIGYCQGMNFVAGLLLLVSGFNEKEAFVGFVGLMNEFKLQEFYKPSFPMIKTYIRGFERLLRELAPDLYEHLMREEVSVAVFLHQWAMSCLPAVSAYFISVNPETCRFLTMFVASLPLRTVVALWDYMLYNGLSSILTVSLGLMWLLMPQITRLNFEGILTLLKDIKCSDSKDDLRVGRVIINQAHRIAVTTVDINEYLDLSSSVNDFEYSDSENNESYESHDTSSGGSKSAKSASYKDSSESKSSSYNYSSDSKSSRSCQSSGDKSSSYTDSE</sequence>
<dbReference type="InterPro" id="IPR000195">
    <property type="entry name" value="Rab-GAP-TBC_dom"/>
</dbReference>
<dbReference type="InterPro" id="IPR050302">
    <property type="entry name" value="Rab_GAP_TBC_domain"/>
</dbReference>
<evidence type="ECO:0000313" key="4">
    <source>
        <dbReference type="Proteomes" id="UP000003786"/>
    </source>
</evidence>
<dbReference type="GO" id="GO:0031267">
    <property type="term" value="F:small GTPase binding"/>
    <property type="evidence" value="ECO:0007669"/>
    <property type="project" value="TreeGrafter"/>
</dbReference>
<protein>
    <recommendedName>
        <fullName evidence="2">Rab-GAP TBC domain-containing protein</fullName>
    </recommendedName>
</protein>
<dbReference type="PANTHER" id="PTHR47219:SF9">
    <property type="entry name" value="GTPASE ACTIVATING PROTEIN AND CENTROSOME-ASSOCIATED, ISOFORM B"/>
    <property type="match status" value="1"/>
</dbReference>
<dbReference type="eggNOG" id="KOG4436">
    <property type="taxonomic scope" value="Eukaryota"/>
</dbReference>
<dbReference type="Proteomes" id="UP000003786">
    <property type="component" value="Chromosome 3"/>
</dbReference>
<name>J4C400_THEOR</name>
<dbReference type="Gene3D" id="1.10.8.270">
    <property type="entry name" value="putative rabgap domain of human tbc1 domain family member 14 like domains"/>
    <property type="match status" value="1"/>
</dbReference>
<dbReference type="PANTHER" id="PTHR47219">
    <property type="entry name" value="RAB GTPASE-ACTIVATING PROTEIN 1-LIKE"/>
    <property type="match status" value="1"/>
</dbReference>
<evidence type="ECO:0000259" key="2">
    <source>
        <dbReference type="PROSITE" id="PS50086"/>
    </source>
</evidence>
<proteinExistence type="predicted"/>
<dbReference type="PROSITE" id="PS50086">
    <property type="entry name" value="TBC_RABGAP"/>
    <property type="match status" value="1"/>
</dbReference>
<keyword evidence="4" id="KW-1185">Reference proteome</keyword>
<evidence type="ECO:0000256" key="1">
    <source>
        <dbReference type="SAM" id="MobiDB-lite"/>
    </source>
</evidence>
<dbReference type="KEGG" id="tot:TOT_030000584"/>
<feature type="compositionally biased region" description="Low complexity" evidence="1">
    <location>
        <begin position="365"/>
        <end position="414"/>
    </location>
</feature>
<reference evidence="3 4" key="1">
    <citation type="journal article" date="2012" name="MBio">
        <title>Comparative genome analysis of three eukaryotic parasites with differing abilities to transform leukocytes reveals key mediators of Theileria-induced leukocyte transformation.</title>
        <authorList>
            <person name="Hayashida K."/>
            <person name="Hara Y."/>
            <person name="Abe T."/>
            <person name="Yamasaki C."/>
            <person name="Toyoda A."/>
            <person name="Kosuge T."/>
            <person name="Suzuki Y."/>
            <person name="Sato Y."/>
            <person name="Kawashima S."/>
            <person name="Katayama T."/>
            <person name="Wakaguri H."/>
            <person name="Inoue N."/>
            <person name="Homma K."/>
            <person name="Tada-Umezaki M."/>
            <person name="Yagi Y."/>
            <person name="Fujii Y."/>
            <person name="Habara T."/>
            <person name="Kanehisa M."/>
            <person name="Watanabe H."/>
            <person name="Ito K."/>
            <person name="Gojobori T."/>
            <person name="Sugawara H."/>
            <person name="Imanishi T."/>
            <person name="Weir W."/>
            <person name="Gardner M."/>
            <person name="Pain A."/>
            <person name="Shiels B."/>
            <person name="Hattori M."/>
            <person name="Nene V."/>
            <person name="Sugimoto C."/>
        </authorList>
    </citation>
    <scope>NUCLEOTIDE SEQUENCE [LARGE SCALE GENOMIC DNA]</scope>
    <source>
        <strain evidence="3 4">Shintoku</strain>
    </source>
</reference>
<dbReference type="InterPro" id="IPR035969">
    <property type="entry name" value="Rab-GAP_TBC_sf"/>
</dbReference>
<dbReference type="Pfam" id="PF00566">
    <property type="entry name" value="RabGAP-TBC"/>
    <property type="match status" value="1"/>
</dbReference>
<dbReference type="GeneID" id="20715751"/>
<dbReference type="OrthoDB" id="294251at2759"/>
<accession>J4C400</accession>
<dbReference type="STRING" id="869250.J4C400"/>
<dbReference type="AlphaFoldDB" id="J4C400"/>
<gene>
    <name evidence="3" type="ORF">TOT_030000584</name>
</gene>
<evidence type="ECO:0000313" key="3">
    <source>
        <dbReference type="EMBL" id="BAM41321.1"/>
    </source>
</evidence>
<dbReference type="FunFam" id="1.10.8.270:FF:000016">
    <property type="entry name" value="TBC1 domain family member 2A"/>
    <property type="match status" value="1"/>
</dbReference>
<dbReference type="SMART" id="SM00164">
    <property type="entry name" value="TBC"/>
    <property type="match status" value="1"/>
</dbReference>
<dbReference type="SUPFAM" id="SSF47923">
    <property type="entry name" value="Ypt/Rab-GAP domain of gyp1p"/>
    <property type="match status" value="2"/>
</dbReference>